<dbReference type="AlphaFoldDB" id="A0AAU9QU27"/>
<keyword evidence="1" id="KW-1133">Transmembrane helix</keyword>
<protein>
    <recommendedName>
        <fullName evidence="4">Transposase</fullName>
    </recommendedName>
</protein>
<dbReference type="Proteomes" id="UP001295462">
    <property type="component" value="Unassembled WGS sequence"/>
</dbReference>
<proteinExistence type="predicted"/>
<reference evidence="2" key="1">
    <citation type="submission" date="2022-01" db="EMBL/GenBank/DDBJ databases">
        <authorList>
            <person name="Lagorce A."/>
        </authorList>
    </citation>
    <scope>NUCLEOTIDE SEQUENCE</scope>
    <source>
        <strain evidence="2">Th15_F1_A12</strain>
    </source>
</reference>
<evidence type="ECO:0000313" key="2">
    <source>
        <dbReference type="EMBL" id="CAH1600079.1"/>
    </source>
</evidence>
<evidence type="ECO:0000256" key="1">
    <source>
        <dbReference type="SAM" id="Phobius"/>
    </source>
</evidence>
<evidence type="ECO:0000313" key="3">
    <source>
        <dbReference type="Proteomes" id="UP001295462"/>
    </source>
</evidence>
<keyword evidence="1" id="KW-0812">Transmembrane</keyword>
<dbReference type="EMBL" id="CAKMUD010000094">
    <property type="protein sequence ID" value="CAH1600079.1"/>
    <property type="molecule type" value="Genomic_DNA"/>
</dbReference>
<evidence type="ECO:0008006" key="4">
    <source>
        <dbReference type="Google" id="ProtNLM"/>
    </source>
</evidence>
<gene>
    <name evidence="2" type="ORF">THF1A12_40408</name>
</gene>
<accession>A0AAU9QU27</accession>
<comment type="caution">
    <text evidence="2">The sequence shown here is derived from an EMBL/GenBank/DDBJ whole genome shotgun (WGS) entry which is preliminary data.</text>
</comment>
<keyword evidence="1" id="KW-0472">Membrane</keyword>
<name>A0AAU9QU27_9VIBR</name>
<organism evidence="2 3">
    <name type="scientific">Vibrio jasicida</name>
    <dbReference type="NCBI Taxonomy" id="766224"/>
    <lineage>
        <taxon>Bacteria</taxon>
        <taxon>Pseudomonadati</taxon>
        <taxon>Pseudomonadota</taxon>
        <taxon>Gammaproteobacteria</taxon>
        <taxon>Vibrionales</taxon>
        <taxon>Vibrionaceae</taxon>
        <taxon>Vibrio</taxon>
    </lineage>
</organism>
<feature type="transmembrane region" description="Helical" evidence="1">
    <location>
        <begin position="12"/>
        <end position="32"/>
    </location>
</feature>
<sequence length="45" mass="5323">MKQRKLHPKESAVEVGFFFAYIRSVYGLMINWKNNLPSYNGHTYS</sequence>